<dbReference type="Pfam" id="PF00772">
    <property type="entry name" value="DnaB"/>
    <property type="match status" value="1"/>
</dbReference>
<comment type="catalytic activity">
    <reaction evidence="12 14">
        <text>ATP + H2O = ADP + phosphate + H(+)</text>
        <dbReference type="Rhea" id="RHEA:13065"/>
        <dbReference type="ChEBI" id="CHEBI:15377"/>
        <dbReference type="ChEBI" id="CHEBI:15378"/>
        <dbReference type="ChEBI" id="CHEBI:30616"/>
        <dbReference type="ChEBI" id="CHEBI:43474"/>
        <dbReference type="ChEBI" id="CHEBI:456216"/>
        <dbReference type="EC" id="5.6.2.3"/>
    </reaction>
</comment>
<evidence type="ECO:0000313" key="17">
    <source>
        <dbReference type="EMBL" id="ASG22620.1"/>
    </source>
</evidence>
<dbReference type="AlphaFoldDB" id="A0A248JVS1"/>
<evidence type="ECO:0000256" key="1">
    <source>
        <dbReference type="ARBA" id="ARBA00008428"/>
    </source>
</evidence>
<evidence type="ECO:0000313" key="18">
    <source>
        <dbReference type="Proteomes" id="UP000197153"/>
    </source>
</evidence>
<evidence type="ECO:0000256" key="4">
    <source>
        <dbReference type="ARBA" id="ARBA00022705"/>
    </source>
</evidence>
<evidence type="ECO:0000259" key="16">
    <source>
        <dbReference type="PROSITE" id="PS51199"/>
    </source>
</evidence>
<keyword evidence="4 14" id="KW-0235">DNA replication</keyword>
<dbReference type="EC" id="5.6.2.3" evidence="13 14"/>
<dbReference type="GO" id="GO:0043139">
    <property type="term" value="F:5'-3' DNA helicase activity"/>
    <property type="evidence" value="ECO:0007669"/>
    <property type="project" value="UniProtKB-EC"/>
</dbReference>
<keyword evidence="7 14" id="KW-0347">Helicase</keyword>
<protein>
    <recommendedName>
        <fullName evidence="13 14">Replicative DNA helicase</fullName>
        <ecNumber evidence="13 14">5.6.2.3</ecNumber>
    </recommendedName>
</protein>
<keyword evidence="10" id="KW-0413">Isomerase</keyword>
<comment type="subunit">
    <text evidence="2">Homohexamer.</text>
</comment>
<proteinExistence type="inferred from homology"/>
<dbReference type="NCBIfam" id="TIGR00665">
    <property type="entry name" value="DnaB"/>
    <property type="match status" value="1"/>
</dbReference>
<dbReference type="InterPro" id="IPR027417">
    <property type="entry name" value="P-loop_NTPase"/>
</dbReference>
<dbReference type="EMBL" id="CP022111">
    <property type="protein sequence ID" value="ASG22620.1"/>
    <property type="molecule type" value="Genomic_DNA"/>
</dbReference>
<dbReference type="PANTHER" id="PTHR30153:SF2">
    <property type="entry name" value="REPLICATIVE DNA HELICASE"/>
    <property type="match status" value="1"/>
</dbReference>
<dbReference type="InterPro" id="IPR036185">
    <property type="entry name" value="DNA_heli_DnaB-like_N_sf"/>
</dbReference>
<evidence type="ECO:0000256" key="13">
    <source>
        <dbReference type="NCBIfam" id="TIGR00665"/>
    </source>
</evidence>
<organism evidence="17 18">
    <name type="scientific">Nitrospirillum viridazoti CBAmc</name>
    <dbReference type="NCBI Taxonomy" id="1441467"/>
    <lineage>
        <taxon>Bacteria</taxon>
        <taxon>Pseudomonadati</taxon>
        <taxon>Pseudomonadota</taxon>
        <taxon>Alphaproteobacteria</taxon>
        <taxon>Rhodospirillales</taxon>
        <taxon>Azospirillaceae</taxon>
        <taxon>Nitrospirillum</taxon>
        <taxon>Nitrospirillum viridazoti</taxon>
    </lineage>
</organism>
<dbReference type="GO" id="GO:0042802">
    <property type="term" value="F:identical protein binding"/>
    <property type="evidence" value="ECO:0007669"/>
    <property type="project" value="UniProtKB-ARBA"/>
</dbReference>
<dbReference type="Gene3D" id="3.40.50.300">
    <property type="entry name" value="P-loop containing nucleotide triphosphate hydrolases"/>
    <property type="match status" value="1"/>
</dbReference>
<evidence type="ECO:0000256" key="14">
    <source>
        <dbReference type="RuleBase" id="RU362085"/>
    </source>
</evidence>
<dbReference type="PROSITE" id="PS51199">
    <property type="entry name" value="SF4_HELICASE"/>
    <property type="match status" value="1"/>
</dbReference>
<dbReference type="InterPro" id="IPR007694">
    <property type="entry name" value="DNA_helicase_DnaB-like_C"/>
</dbReference>
<dbReference type="GO" id="GO:0006269">
    <property type="term" value="P:DNA replication, synthesis of primer"/>
    <property type="evidence" value="ECO:0007669"/>
    <property type="project" value="UniProtKB-UniRule"/>
</dbReference>
<dbReference type="Gene3D" id="1.10.860.10">
    <property type="entry name" value="DNAb Helicase, Chain A"/>
    <property type="match status" value="1"/>
</dbReference>
<keyword evidence="6 14" id="KW-0378">Hydrolase</keyword>
<dbReference type="SUPFAM" id="SSF48024">
    <property type="entry name" value="N-terminal domain of DnaB helicase"/>
    <property type="match status" value="1"/>
</dbReference>
<dbReference type="SUPFAM" id="SSF52540">
    <property type="entry name" value="P-loop containing nucleoside triphosphate hydrolases"/>
    <property type="match status" value="1"/>
</dbReference>
<evidence type="ECO:0000256" key="9">
    <source>
        <dbReference type="ARBA" id="ARBA00023125"/>
    </source>
</evidence>
<evidence type="ECO:0000256" key="6">
    <source>
        <dbReference type="ARBA" id="ARBA00022801"/>
    </source>
</evidence>
<keyword evidence="5 14" id="KW-0547">Nucleotide-binding</keyword>
<sequence length="502" mass="55576">MPMDTKLTDPTAPTGALPYRTPPHNLEAEQALLGAALVNNKALEKVAEFLRPEHFFDPANGRVFAAIAKLVERGQIASPLTLKAYFEQDADLKEIGGTEYLARLAAGVVTVSNAEDYGRIIHDAYLRRQLIDVGEDMVNAAYKHDLDVVATDQIEEAEKKLFDLASTGDAQGGFIPFERSLKAAIEMAEAAYKRSSHVTGVTTGLRDLDGKLGGLHPSDLIILAGRPSMGKTALATNIAFNAARAHMKSSGKEGAPVGFFSLEMSAEQLATRILADEAEVSGDKIRRGEIHGSDFPRFIEASNYISKVPFFVDDTPALSITAVRTRARRLKRTHGLGMIVVDYLQLLRGGGINKTDNRVQEISEITRGLKAIAKELDLPVIALSQLSRQVENREDKRPQLSDLRESGSIEQDADVVMFVYREQYYLERAEPSRRPEEAEDKFNDRYQRWQQRLEEVHDTAEAIIAKQRHGPVGTVRLHFHGEFTRFSDLDTHHALAGAGDDY</sequence>
<evidence type="ECO:0000256" key="2">
    <source>
        <dbReference type="ARBA" id="ARBA00011643"/>
    </source>
</evidence>
<dbReference type="NCBIfam" id="NF006606">
    <property type="entry name" value="PRK09165.1"/>
    <property type="match status" value="1"/>
</dbReference>
<reference evidence="17 18" key="1">
    <citation type="submission" date="2017-06" db="EMBL/GenBank/DDBJ databases">
        <title>Complete genome sequence of Nitrospirillum amazonense strain CBAmC, an endophytic nitrogen-fixing and plant growth-promoting bacterium, isolated from sugarcane.</title>
        <authorList>
            <person name="Schwab S."/>
            <person name="dos Santos Teixeira K.R."/>
            <person name="Simoes Araujo J.L."/>
            <person name="Soares Vidal M."/>
            <person name="Borges de Freitas H.R."/>
            <person name="Rivello Crivelaro A.L."/>
            <person name="Bueno de Camargo Nunes A."/>
            <person name="dos Santos C.M."/>
            <person name="Palmeira da Silva Rosa D."/>
            <person name="da Silva Padilha D."/>
            <person name="da Silva E."/>
            <person name="Araujo Terra L."/>
            <person name="Soares Mendes V."/>
            <person name="Farinelli L."/>
            <person name="Magalhaes Cruz L."/>
            <person name="Baldani J.I."/>
        </authorList>
    </citation>
    <scope>NUCLEOTIDE SEQUENCE [LARGE SCALE GENOMIC DNA]</scope>
    <source>
        <strain evidence="17 18">CBAmC</strain>
    </source>
</reference>
<dbReference type="GO" id="GO:0016887">
    <property type="term" value="F:ATP hydrolysis activity"/>
    <property type="evidence" value="ECO:0007669"/>
    <property type="project" value="RHEA"/>
</dbReference>
<dbReference type="Pfam" id="PF03796">
    <property type="entry name" value="DnaB_C"/>
    <property type="match status" value="1"/>
</dbReference>
<evidence type="ECO:0000256" key="11">
    <source>
        <dbReference type="ARBA" id="ARBA00044932"/>
    </source>
</evidence>
<accession>A0A248JVS1</accession>
<dbReference type="InterPro" id="IPR003593">
    <property type="entry name" value="AAA+_ATPase"/>
</dbReference>
<name>A0A248JVS1_9PROT</name>
<dbReference type="GO" id="GO:0003677">
    <property type="term" value="F:DNA binding"/>
    <property type="evidence" value="ECO:0007669"/>
    <property type="project" value="UniProtKB-UniRule"/>
</dbReference>
<evidence type="ECO:0000256" key="15">
    <source>
        <dbReference type="SAM" id="MobiDB-lite"/>
    </source>
</evidence>
<dbReference type="CDD" id="cd00984">
    <property type="entry name" value="DnaB_C"/>
    <property type="match status" value="1"/>
</dbReference>
<comment type="function">
    <text evidence="11 14">The main replicative DNA helicase, it participates in initiation and elongation during chromosome replication. Travels ahead of the DNA replisome, separating dsDNA into templates for DNA synthesis. A processive ATP-dependent 5'-3' DNA helicase it has DNA-dependent ATPase activity.</text>
</comment>
<evidence type="ECO:0000256" key="7">
    <source>
        <dbReference type="ARBA" id="ARBA00022806"/>
    </source>
</evidence>
<feature type="domain" description="SF4 helicase" evidence="16">
    <location>
        <begin position="194"/>
        <end position="493"/>
    </location>
</feature>
<evidence type="ECO:0000256" key="8">
    <source>
        <dbReference type="ARBA" id="ARBA00022840"/>
    </source>
</evidence>
<feature type="region of interest" description="Disordered" evidence="15">
    <location>
        <begin position="1"/>
        <end position="21"/>
    </location>
</feature>
<keyword evidence="8 14" id="KW-0067">ATP-binding</keyword>
<gene>
    <name evidence="17" type="ORF">Y958_17000</name>
</gene>
<dbReference type="InterPro" id="IPR016136">
    <property type="entry name" value="DNA_helicase_N/primase_C"/>
</dbReference>
<dbReference type="SMART" id="SM00382">
    <property type="entry name" value="AAA"/>
    <property type="match status" value="1"/>
</dbReference>
<dbReference type="GO" id="GO:0005524">
    <property type="term" value="F:ATP binding"/>
    <property type="evidence" value="ECO:0007669"/>
    <property type="project" value="UniProtKB-UniRule"/>
</dbReference>
<comment type="similarity">
    <text evidence="1 14">Belongs to the helicase family. DnaB subfamily.</text>
</comment>
<evidence type="ECO:0000256" key="5">
    <source>
        <dbReference type="ARBA" id="ARBA00022741"/>
    </source>
</evidence>
<evidence type="ECO:0000256" key="3">
    <source>
        <dbReference type="ARBA" id="ARBA00022515"/>
    </source>
</evidence>
<evidence type="ECO:0000256" key="10">
    <source>
        <dbReference type="ARBA" id="ARBA00023235"/>
    </source>
</evidence>
<keyword evidence="3 14" id="KW-0639">Primosome</keyword>
<dbReference type="Proteomes" id="UP000197153">
    <property type="component" value="Chromosome 2"/>
</dbReference>
<evidence type="ECO:0000256" key="12">
    <source>
        <dbReference type="ARBA" id="ARBA00048954"/>
    </source>
</evidence>
<keyword evidence="9 14" id="KW-0238">DNA-binding</keyword>
<dbReference type="FunFam" id="1.10.860.10:FF:000001">
    <property type="entry name" value="Replicative DNA helicase"/>
    <property type="match status" value="1"/>
</dbReference>
<dbReference type="FunFam" id="3.40.50.300:FF:000076">
    <property type="entry name" value="Replicative DNA helicase"/>
    <property type="match status" value="1"/>
</dbReference>
<keyword evidence="18" id="KW-1185">Reference proteome</keyword>
<dbReference type="InterPro" id="IPR007692">
    <property type="entry name" value="DNA_helicase_DnaB"/>
</dbReference>
<dbReference type="GO" id="GO:0005829">
    <property type="term" value="C:cytosol"/>
    <property type="evidence" value="ECO:0007669"/>
    <property type="project" value="TreeGrafter"/>
</dbReference>
<dbReference type="PANTHER" id="PTHR30153">
    <property type="entry name" value="REPLICATIVE DNA HELICASE DNAB"/>
    <property type="match status" value="1"/>
</dbReference>
<dbReference type="InterPro" id="IPR007693">
    <property type="entry name" value="DNA_helicase_DnaB-like_N"/>
</dbReference>
<dbReference type="KEGG" id="nao:Y958_17000"/>
<dbReference type="GO" id="GO:1990077">
    <property type="term" value="C:primosome complex"/>
    <property type="evidence" value="ECO:0007669"/>
    <property type="project" value="UniProtKB-UniRule"/>
</dbReference>